<dbReference type="GO" id="GO:0019843">
    <property type="term" value="F:rRNA binding"/>
    <property type="evidence" value="ECO:0007669"/>
    <property type="project" value="InterPro"/>
</dbReference>
<dbReference type="AlphaFoldDB" id="A0A811S400"/>
<gene>
    <name evidence="1" type="ORF">NCGR_LOCUS60258</name>
</gene>
<dbReference type="Proteomes" id="UP000604825">
    <property type="component" value="Unassembled WGS sequence"/>
</dbReference>
<dbReference type="GO" id="GO:0003735">
    <property type="term" value="F:structural constituent of ribosome"/>
    <property type="evidence" value="ECO:0007669"/>
    <property type="project" value="InterPro"/>
</dbReference>
<organism evidence="1 2">
    <name type="scientific">Miscanthus lutarioriparius</name>
    <dbReference type="NCBI Taxonomy" id="422564"/>
    <lineage>
        <taxon>Eukaryota</taxon>
        <taxon>Viridiplantae</taxon>
        <taxon>Streptophyta</taxon>
        <taxon>Embryophyta</taxon>
        <taxon>Tracheophyta</taxon>
        <taxon>Spermatophyta</taxon>
        <taxon>Magnoliopsida</taxon>
        <taxon>Liliopsida</taxon>
        <taxon>Poales</taxon>
        <taxon>Poaceae</taxon>
        <taxon>PACMAD clade</taxon>
        <taxon>Panicoideae</taxon>
        <taxon>Andropogonodae</taxon>
        <taxon>Andropogoneae</taxon>
        <taxon>Saccharinae</taxon>
        <taxon>Miscanthus</taxon>
    </lineage>
</organism>
<reference evidence="1" key="1">
    <citation type="submission" date="2020-10" db="EMBL/GenBank/DDBJ databases">
        <authorList>
            <person name="Han B."/>
            <person name="Lu T."/>
            <person name="Zhao Q."/>
            <person name="Huang X."/>
            <person name="Zhao Y."/>
        </authorList>
    </citation>
    <scope>NUCLEOTIDE SEQUENCE</scope>
</reference>
<evidence type="ECO:0000313" key="1">
    <source>
        <dbReference type="EMBL" id="CAD6336160.1"/>
    </source>
</evidence>
<name>A0A811S400_9POAL</name>
<dbReference type="GO" id="GO:0005840">
    <property type="term" value="C:ribosome"/>
    <property type="evidence" value="ECO:0007669"/>
    <property type="project" value="InterPro"/>
</dbReference>
<keyword evidence="2" id="KW-1185">Reference proteome</keyword>
<protein>
    <submittedName>
        <fullName evidence="1">Uncharacterized protein</fullName>
    </submittedName>
</protein>
<dbReference type="Gene3D" id="3.90.930.12">
    <property type="entry name" value="Ribosomal protein L6, alpha-beta domain"/>
    <property type="match status" value="1"/>
</dbReference>
<evidence type="ECO:0000313" key="2">
    <source>
        <dbReference type="Proteomes" id="UP000604825"/>
    </source>
</evidence>
<dbReference type="InterPro" id="IPR036789">
    <property type="entry name" value="Ribosomal_uL6-like_a/b-dom_sf"/>
</dbReference>
<dbReference type="GO" id="GO:0006412">
    <property type="term" value="P:translation"/>
    <property type="evidence" value="ECO:0007669"/>
    <property type="project" value="InterPro"/>
</dbReference>
<comment type="caution">
    <text evidence="1">The sequence shown here is derived from an EMBL/GenBank/DDBJ whole genome shotgun (WGS) entry which is preliminary data.</text>
</comment>
<accession>A0A811S400</accession>
<sequence length="246" mass="27372">MTIEHMVSRPALPYTHHIAAPTHFGVELLSRGRDTSWQQNGKEKMHLHRNPSLHLVQIRRQDNRTFLRRHLRAELDLTALAGDRRRRAGWIDGFVGDRSPANERDAAAASGSVVRGKGRVEPSRKKASALLRLSAGCLAAERRLLLKQPVSAKDFFGHSSLAVKCHVKKKDIRKFLDDIYVGDKGVIEEEHHELCFSYISRAAMSYASPTSAAMNYVPIPSLVSSPLFLCSGVVDSSSSSEDSDLY</sequence>
<proteinExistence type="predicted"/>
<dbReference type="EMBL" id="CAJGYO010000018">
    <property type="protein sequence ID" value="CAD6336160.1"/>
    <property type="molecule type" value="Genomic_DNA"/>
</dbReference>